<name>A0A6A4GF90_9AGAR</name>
<evidence type="ECO:0000259" key="2">
    <source>
        <dbReference type="Pfam" id="PF18803"/>
    </source>
</evidence>
<feature type="compositionally biased region" description="Pro residues" evidence="1">
    <location>
        <begin position="1126"/>
        <end position="1136"/>
    </location>
</feature>
<evidence type="ECO:0000313" key="3">
    <source>
        <dbReference type="EMBL" id="KAE9384249.1"/>
    </source>
</evidence>
<keyword evidence="4" id="KW-1185">Reference proteome</keyword>
<accession>A0A6A4GF90</accession>
<feature type="region of interest" description="Disordered" evidence="1">
    <location>
        <begin position="832"/>
        <end position="887"/>
    </location>
</feature>
<dbReference type="EMBL" id="ML770185">
    <property type="protein sequence ID" value="KAE9384249.1"/>
    <property type="molecule type" value="Genomic_DNA"/>
</dbReference>
<protein>
    <recommendedName>
        <fullName evidence="2">CxC2-like cysteine cluster KDZ transposase-associated domain-containing protein</fullName>
    </recommendedName>
</protein>
<dbReference type="OrthoDB" id="3056576at2759"/>
<organism evidence="3 4">
    <name type="scientific">Gymnopus androsaceus JB14</name>
    <dbReference type="NCBI Taxonomy" id="1447944"/>
    <lineage>
        <taxon>Eukaryota</taxon>
        <taxon>Fungi</taxon>
        <taxon>Dikarya</taxon>
        <taxon>Basidiomycota</taxon>
        <taxon>Agaricomycotina</taxon>
        <taxon>Agaricomycetes</taxon>
        <taxon>Agaricomycetidae</taxon>
        <taxon>Agaricales</taxon>
        <taxon>Marasmiineae</taxon>
        <taxon>Omphalotaceae</taxon>
        <taxon>Gymnopus</taxon>
    </lineage>
</organism>
<proteinExistence type="predicted"/>
<gene>
    <name evidence="3" type="ORF">BT96DRAFT_1008264</name>
</gene>
<dbReference type="Pfam" id="PF18803">
    <property type="entry name" value="CxC2"/>
    <property type="match status" value="1"/>
</dbReference>
<reference evidence="3" key="1">
    <citation type="journal article" date="2019" name="Environ. Microbiol.">
        <title>Fungal ecological strategies reflected in gene transcription - a case study of two litter decomposers.</title>
        <authorList>
            <person name="Barbi F."/>
            <person name="Kohler A."/>
            <person name="Barry K."/>
            <person name="Baskaran P."/>
            <person name="Daum C."/>
            <person name="Fauchery L."/>
            <person name="Ihrmark K."/>
            <person name="Kuo A."/>
            <person name="LaButti K."/>
            <person name="Lipzen A."/>
            <person name="Morin E."/>
            <person name="Grigoriev I.V."/>
            <person name="Henrissat B."/>
            <person name="Lindahl B."/>
            <person name="Martin F."/>
        </authorList>
    </citation>
    <scope>NUCLEOTIDE SEQUENCE</scope>
    <source>
        <strain evidence="3">JB14</strain>
    </source>
</reference>
<evidence type="ECO:0000256" key="1">
    <source>
        <dbReference type="SAM" id="MobiDB-lite"/>
    </source>
</evidence>
<sequence length="1278" mass="145241">MANSEAIPEEDEKTRRAKLTEQYGEKTENIIHLFLSQHADSRIGTSCSCQKGVRMVHCRDCYQRLPLCSECFIREHKYVPFHWAERWNEEGKFFSTCDLSALDPNWSLNLGHSADPCPNATKAMHLNVVETSGPHGTLVCYCQCHGKPNKWQQLFEAHLFPGSVSDPSTAYTFRLMREYEVHSVASKKNARDYTKALAQLANRQFPEQVPTFYNQFLFVARLWSYLKTNVWLGQGHGIDALLPRRPTGNLRVYFPACPEENFNLEKDWDQAPPELSHVHGSRKMLDGNHQLSHFERNHDKNDVSWYMGNAYFPSNTVEKEYLQRVPQIQKTRSKAAKRGSSKEGLQAFKEKLEKQVCGYLNVLAGQDRKKFRGMDVSGVVALLCDHVFAWALVDMQYGERFLNGDLALGEGLKQRDFDKGKVPSQTLSYDYFRFTIPAVHVRNHLAVCMWLFAAAFKACTGRFHGETAEQIWAEFNLLGAATRQMSMGHRQDTIIQSLTGWNLRKFVQIAAQLDKDCRDALKNYYESRDNLVSLYSIHQENLKKWLEMDRSPQVDGTTKLTVFSVYNHNTTGVLTYHQVIDRLVKSQMKISCANWWVAESDVAQWLREALLVEDAEADLKRKEKGWISFGRVLDEKMRADMDLTAEKLEARRERLCDHQCLLFPMIADDVVEVGELQENSTVYLPSVLPSAVRAQFGLEGISKLEIECRTRLAVHCVINLQEAIRNLDALGQYKDINDRGQDQNTQSSRIMNSYKRMRDALIEDYSRHRAALISLEALSEGSSDLPPLTLKDTYQKSTLSTRSAGSSRHRDGALWTAGGYLALMEGKTRAEAMESSSYEDNGKGSSSGVTVASSAAVMTQMSRRQVAKRTKPNGPRKGEKSPIKKPEPWEEGWIWQRNVIMGQTEDEWAKEQEQVKFFRDEADMEHWREQVEIKHTEFSRVIRAFRKYREIWTALTSSSPTPGHAAYANKVASRYMVMEINACERFKTCGIPILQEIEEGQTLADQILAWRALEAQRFPRVDYVRPPFVDPTSSILDHKELNPDSSDEEVEAEIVEHRVVRRSRISWRSTLSPSPTPSKLLSLGRRLRSSKNHINVLQQIVETGVSQAELQQILNQLRDLMRSNAQPPPPPPPPSATPQWSSTFYSSPPAPISLPTTSLPTPAAFNTQSSFSTFKQEDFTSASLSSAPTHPYSWSFHTSACILRSAINAYEGLVTQNNTPVVIDEARKATRAYRNSLSHTVQLTTIGITSPPINALLYEQLGAQCKQCGLRFLDNLAM</sequence>
<evidence type="ECO:0000313" key="4">
    <source>
        <dbReference type="Proteomes" id="UP000799118"/>
    </source>
</evidence>
<dbReference type="AlphaFoldDB" id="A0A6A4GF90"/>
<dbReference type="InterPro" id="IPR040521">
    <property type="entry name" value="KDZ"/>
</dbReference>
<feature type="domain" description="CxC2-like cysteine cluster KDZ transposase-associated" evidence="2">
    <location>
        <begin position="108"/>
        <end position="202"/>
    </location>
</feature>
<feature type="compositionally biased region" description="Basic and acidic residues" evidence="1">
    <location>
        <begin position="876"/>
        <end position="887"/>
    </location>
</feature>
<dbReference type="Proteomes" id="UP000799118">
    <property type="component" value="Unassembled WGS sequence"/>
</dbReference>
<feature type="region of interest" description="Disordered" evidence="1">
    <location>
        <begin position="1122"/>
        <end position="1144"/>
    </location>
</feature>
<dbReference type="Pfam" id="PF18758">
    <property type="entry name" value="KDZ"/>
    <property type="match status" value="1"/>
</dbReference>
<dbReference type="InterPro" id="IPR041457">
    <property type="entry name" value="CxC2_KDZ-assoc"/>
</dbReference>
<feature type="compositionally biased region" description="Low complexity" evidence="1">
    <location>
        <begin position="843"/>
        <end position="857"/>
    </location>
</feature>